<keyword evidence="2" id="KW-1185">Reference proteome</keyword>
<name>A0ABV7HLF4_9GAMM</name>
<organism evidence="1 2">
    <name type="scientific">Gilvimarinus japonicus</name>
    <dbReference type="NCBI Taxonomy" id="1796469"/>
    <lineage>
        <taxon>Bacteria</taxon>
        <taxon>Pseudomonadati</taxon>
        <taxon>Pseudomonadota</taxon>
        <taxon>Gammaproteobacteria</taxon>
        <taxon>Cellvibrionales</taxon>
        <taxon>Cellvibrionaceae</taxon>
        <taxon>Gilvimarinus</taxon>
    </lineage>
</organism>
<evidence type="ECO:0000313" key="2">
    <source>
        <dbReference type="Proteomes" id="UP001595548"/>
    </source>
</evidence>
<protein>
    <submittedName>
        <fullName evidence="1">Uncharacterized protein</fullName>
    </submittedName>
</protein>
<sequence>MKGPWFTLEEAAQKLEVTASELSYKIEKGKISAAAFITDYPLLALSISNKTQWLGRATCKYRGHIQLTTALSIALLDGKPAQQGERPLSIYDPAGINDWSSEYPFQQDAPIAPLCGWKPLAFAEGLEEDLLFLPSPRLGIPTNTIMEQASNWLQALSSKAPANSAKTIDQIKLDERLIFDRSPFIKSNQLRISCSELFPEKTHSPHSSLSLSGRENQLHTLIAKIITDTGITSAKLIWKEISNEHQRDDPIYDTESILQNVSDGEIAWQSRHGNTNYMRLSSFRSAVKRAKEKLT</sequence>
<dbReference type="EMBL" id="JBHRTL010000006">
    <property type="protein sequence ID" value="MFC3154698.1"/>
    <property type="molecule type" value="Genomic_DNA"/>
</dbReference>
<comment type="caution">
    <text evidence="1">The sequence shown here is derived from an EMBL/GenBank/DDBJ whole genome shotgun (WGS) entry which is preliminary data.</text>
</comment>
<dbReference type="RefSeq" id="WP_382415098.1">
    <property type="nucleotide sequence ID" value="NZ_AP031500.1"/>
</dbReference>
<dbReference type="Proteomes" id="UP001595548">
    <property type="component" value="Unassembled WGS sequence"/>
</dbReference>
<gene>
    <name evidence="1" type="ORF">ACFOEB_05735</name>
</gene>
<evidence type="ECO:0000313" key="1">
    <source>
        <dbReference type="EMBL" id="MFC3154698.1"/>
    </source>
</evidence>
<accession>A0ABV7HLF4</accession>
<reference evidence="2" key="1">
    <citation type="journal article" date="2019" name="Int. J. Syst. Evol. Microbiol.">
        <title>The Global Catalogue of Microorganisms (GCM) 10K type strain sequencing project: providing services to taxonomists for standard genome sequencing and annotation.</title>
        <authorList>
            <consortium name="The Broad Institute Genomics Platform"/>
            <consortium name="The Broad Institute Genome Sequencing Center for Infectious Disease"/>
            <person name="Wu L."/>
            <person name="Ma J."/>
        </authorList>
    </citation>
    <scope>NUCLEOTIDE SEQUENCE [LARGE SCALE GENOMIC DNA]</scope>
    <source>
        <strain evidence="2">KCTC 52141</strain>
    </source>
</reference>
<proteinExistence type="predicted"/>